<keyword evidence="1" id="KW-0812">Transmembrane</keyword>
<sequence length="63" mass="7483">MAIIWNKKEVAIMKLITKYRIFLSFVLLIMIFINYKYFNSNLPFAILTILLVIIGITFINKQK</sequence>
<feature type="transmembrane region" description="Helical" evidence="1">
    <location>
        <begin position="21"/>
        <end position="38"/>
    </location>
</feature>
<evidence type="ECO:0000313" key="3">
    <source>
        <dbReference type="Proteomes" id="UP000284822"/>
    </source>
</evidence>
<gene>
    <name evidence="2" type="ORF">DS832_01200</name>
</gene>
<organism evidence="2 3">
    <name type="scientific">Bombilactobacillus bombi</name>
    <dbReference type="NCBI Taxonomy" id="1303590"/>
    <lineage>
        <taxon>Bacteria</taxon>
        <taxon>Bacillati</taxon>
        <taxon>Bacillota</taxon>
        <taxon>Bacilli</taxon>
        <taxon>Lactobacillales</taxon>
        <taxon>Lactobacillaceae</taxon>
        <taxon>Bombilactobacillus</taxon>
    </lineage>
</organism>
<accession>A0A417ZCS9</accession>
<keyword evidence="1" id="KW-0472">Membrane</keyword>
<name>A0A417ZCS9_9LACO</name>
<proteinExistence type="predicted"/>
<evidence type="ECO:0000256" key="1">
    <source>
        <dbReference type="SAM" id="Phobius"/>
    </source>
</evidence>
<comment type="caution">
    <text evidence="2">The sequence shown here is derived from an EMBL/GenBank/DDBJ whole genome shotgun (WGS) entry which is preliminary data.</text>
</comment>
<dbReference type="AlphaFoldDB" id="A0A417ZCS9"/>
<evidence type="ECO:0000313" key="2">
    <source>
        <dbReference type="EMBL" id="RHW48510.1"/>
    </source>
</evidence>
<dbReference type="Proteomes" id="UP000284822">
    <property type="component" value="Unassembled WGS sequence"/>
</dbReference>
<dbReference type="EMBL" id="QOCS01000004">
    <property type="protein sequence ID" value="RHW48510.1"/>
    <property type="molecule type" value="Genomic_DNA"/>
</dbReference>
<protein>
    <submittedName>
        <fullName evidence="2">Uncharacterized protein</fullName>
    </submittedName>
</protein>
<reference evidence="2 3" key="1">
    <citation type="submission" date="2018-07" db="EMBL/GenBank/DDBJ databases">
        <title>Genome sequences of six Lactobacillus spp. isolated from bumble bee guts.</title>
        <authorList>
            <person name="Motta E.V.S."/>
            <person name="Moran N.A."/>
        </authorList>
    </citation>
    <scope>NUCLEOTIDE SEQUENCE [LARGE SCALE GENOMIC DNA]</scope>
    <source>
        <strain evidence="2 3">LV-8.1</strain>
    </source>
</reference>
<feature type="transmembrane region" description="Helical" evidence="1">
    <location>
        <begin position="44"/>
        <end position="60"/>
    </location>
</feature>
<keyword evidence="1" id="KW-1133">Transmembrane helix</keyword>